<dbReference type="OrthoDB" id="247630at2759"/>
<dbReference type="OMA" id="ERNMYIH"/>
<sequence length="167" mass="19188">MLLRHCGFSEARAHLCFFPHSSKSTTPVAMLSLFTLEVTYLITPAMVLFILFILPVPRLSRYVSCAVSFVERPNFHGVSLLLLVALVTFVSFAMQFVEWRKRYGQGKPRFADLSLEVDWEAKKWRHERNMYIHALATVLCAAIMKFTRLHTALERRKAAATEPKKKA</sequence>
<dbReference type="InterPro" id="IPR040463">
    <property type="entry name" value="BAP29/BAP31_N"/>
</dbReference>
<keyword evidence="4" id="KW-1185">Reference proteome</keyword>
<dbReference type="EMBL" id="MKGL01000089">
    <property type="protein sequence ID" value="RNF07327.1"/>
    <property type="molecule type" value="Genomic_DNA"/>
</dbReference>
<feature type="domain" description="BAP29/BAP31 transmembrane" evidence="2">
    <location>
        <begin position="38"/>
        <end position="157"/>
    </location>
</feature>
<organism evidence="3 4">
    <name type="scientific">Trypanosoma rangeli</name>
    <dbReference type="NCBI Taxonomy" id="5698"/>
    <lineage>
        <taxon>Eukaryota</taxon>
        <taxon>Discoba</taxon>
        <taxon>Euglenozoa</taxon>
        <taxon>Kinetoplastea</taxon>
        <taxon>Metakinetoplastina</taxon>
        <taxon>Trypanosomatida</taxon>
        <taxon>Trypanosomatidae</taxon>
        <taxon>Trypanosoma</taxon>
        <taxon>Herpetosoma</taxon>
    </lineage>
</organism>
<name>A0A3R7L4C4_TRYRA</name>
<feature type="transmembrane region" description="Helical" evidence="1">
    <location>
        <begin position="130"/>
        <end position="147"/>
    </location>
</feature>
<dbReference type="GeneID" id="40327397"/>
<evidence type="ECO:0000313" key="3">
    <source>
        <dbReference type="EMBL" id="RNF07327.1"/>
    </source>
</evidence>
<evidence type="ECO:0000313" key="4">
    <source>
        <dbReference type="Proteomes" id="UP000283634"/>
    </source>
</evidence>
<dbReference type="Pfam" id="PF05529">
    <property type="entry name" value="Bap31"/>
    <property type="match status" value="1"/>
</dbReference>
<accession>A0A3R7L4C4</accession>
<evidence type="ECO:0000256" key="1">
    <source>
        <dbReference type="SAM" id="Phobius"/>
    </source>
</evidence>
<keyword evidence="1" id="KW-0472">Membrane</keyword>
<dbReference type="RefSeq" id="XP_029239766.1">
    <property type="nucleotide sequence ID" value="XM_029380434.1"/>
</dbReference>
<proteinExistence type="predicted"/>
<evidence type="ECO:0000259" key="2">
    <source>
        <dbReference type="Pfam" id="PF05529"/>
    </source>
</evidence>
<dbReference type="Proteomes" id="UP000283634">
    <property type="component" value="Unassembled WGS sequence"/>
</dbReference>
<protein>
    <recommendedName>
        <fullName evidence="2">BAP29/BAP31 transmembrane domain-containing protein</fullName>
    </recommendedName>
</protein>
<keyword evidence="1" id="KW-0812">Transmembrane</keyword>
<comment type="caution">
    <text evidence="3">The sequence shown here is derived from an EMBL/GenBank/DDBJ whole genome shotgun (WGS) entry which is preliminary data.</text>
</comment>
<gene>
    <name evidence="3" type="ORF">TraAM80_03464</name>
</gene>
<feature type="transmembrane region" description="Helical" evidence="1">
    <location>
        <begin position="75"/>
        <end position="97"/>
    </location>
</feature>
<reference evidence="3 4" key="1">
    <citation type="journal article" date="2018" name="BMC Genomics">
        <title>Genomic comparison of Trypanosoma conorhini and Trypanosoma rangeli to Trypanosoma cruzi strains of high and low virulence.</title>
        <authorList>
            <person name="Bradwell K.R."/>
            <person name="Koparde V.N."/>
            <person name="Matveyev A.V."/>
            <person name="Serrano M.G."/>
            <person name="Alves J.M."/>
            <person name="Parikh H."/>
            <person name="Huang B."/>
            <person name="Lee V."/>
            <person name="Espinosa-Alvarez O."/>
            <person name="Ortiz P.A."/>
            <person name="Costa-Martins A.G."/>
            <person name="Teixeira M.M."/>
            <person name="Buck G.A."/>
        </authorList>
    </citation>
    <scope>NUCLEOTIDE SEQUENCE [LARGE SCALE GENOMIC DNA]</scope>
    <source>
        <strain evidence="3 4">AM80</strain>
    </source>
</reference>
<dbReference type="VEuPathDB" id="TriTrypDB:TRSC58_03621"/>
<feature type="transmembrane region" description="Helical" evidence="1">
    <location>
        <begin position="28"/>
        <end position="54"/>
    </location>
</feature>
<keyword evidence="1" id="KW-1133">Transmembrane helix</keyword>
<dbReference type="AlphaFoldDB" id="A0A3R7L4C4"/>